<dbReference type="PANTHER" id="PTHR40763:SF5">
    <property type="entry name" value="MEMBRANE PROTEIN"/>
    <property type="match status" value="1"/>
</dbReference>
<evidence type="ECO:0000256" key="1">
    <source>
        <dbReference type="SAM" id="Phobius"/>
    </source>
</evidence>
<evidence type="ECO:0000313" key="3">
    <source>
        <dbReference type="EMBL" id="TCT16258.1"/>
    </source>
</evidence>
<feature type="transmembrane region" description="Helical" evidence="1">
    <location>
        <begin position="79"/>
        <end position="97"/>
    </location>
</feature>
<name>A0A4R3MS54_9FIRM</name>
<dbReference type="AlphaFoldDB" id="A0A4R3MS54"/>
<dbReference type="Pfam" id="PF22570">
    <property type="entry name" value="LiaF-TM"/>
    <property type="match status" value="1"/>
</dbReference>
<reference evidence="3 4" key="1">
    <citation type="submission" date="2019-03" db="EMBL/GenBank/DDBJ databases">
        <title>Genomic Encyclopedia of Type Strains, Phase IV (KMG-IV): sequencing the most valuable type-strain genomes for metagenomic binning, comparative biology and taxonomic classification.</title>
        <authorList>
            <person name="Goeker M."/>
        </authorList>
    </citation>
    <scope>NUCLEOTIDE SEQUENCE [LARGE SCALE GENOMIC DNA]</scope>
    <source>
        <strain evidence="3 4">DSM 24629</strain>
    </source>
</reference>
<protein>
    <submittedName>
        <fullName evidence="3">Putative membrane protein</fullName>
    </submittedName>
</protein>
<feature type="transmembrane region" description="Helical" evidence="1">
    <location>
        <begin position="34"/>
        <end position="67"/>
    </location>
</feature>
<gene>
    <name evidence="3" type="ORF">EDC18_102275</name>
</gene>
<evidence type="ECO:0000259" key="2">
    <source>
        <dbReference type="Pfam" id="PF22570"/>
    </source>
</evidence>
<dbReference type="Proteomes" id="UP000294902">
    <property type="component" value="Unassembled WGS sequence"/>
</dbReference>
<dbReference type="PANTHER" id="PTHR40763">
    <property type="entry name" value="MEMBRANE PROTEIN-RELATED"/>
    <property type="match status" value="1"/>
</dbReference>
<comment type="caution">
    <text evidence="3">The sequence shown here is derived from an EMBL/GenBank/DDBJ whole genome shotgun (WGS) entry which is preliminary data.</text>
</comment>
<dbReference type="InterPro" id="IPR054331">
    <property type="entry name" value="LiaF_TM"/>
</dbReference>
<keyword evidence="4" id="KW-1185">Reference proteome</keyword>
<organism evidence="3 4">
    <name type="scientific">Natranaerovirga pectinivora</name>
    <dbReference type="NCBI Taxonomy" id="682400"/>
    <lineage>
        <taxon>Bacteria</taxon>
        <taxon>Bacillati</taxon>
        <taxon>Bacillota</taxon>
        <taxon>Clostridia</taxon>
        <taxon>Lachnospirales</taxon>
        <taxon>Natranaerovirgaceae</taxon>
        <taxon>Natranaerovirga</taxon>
    </lineage>
</organism>
<accession>A0A4R3MS54</accession>
<keyword evidence="1" id="KW-0472">Membrane</keyword>
<keyword evidence="1" id="KW-1133">Transmembrane helix</keyword>
<dbReference type="EMBL" id="SMAL01000002">
    <property type="protein sequence ID" value="TCT16258.1"/>
    <property type="molecule type" value="Genomic_DNA"/>
</dbReference>
<keyword evidence="1" id="KW-0812">Transmembrane</keyword>
<evidence type="ECO:0000313" key="4">
    <source>
        <dbReference type="Proteomes" id="UP000294902"/>
    </source>
</evidence>
<feature type="domain" description="LiaF transmembrane" evidence="2">
    <location>
        <begin position="5"/>
        <end position="99"/>
    </location>
</feature>
<dbReference type="RefSeq" id="WP_243115063.1">
    <property type="nucleotide sequence ID" value="NZ_SMAL01000002.1"/>
</dbReference>
<sequence length="220" mass="23604">MGKKVTGIILVFLGLGFFLQQADIIEFGQLASNYWPLVLIVVGVVQLLRNQVSYIGGIIMILVGGLLQANKLDILPNDLSGYIWPVVLILAGVWFLFSKIGNNMVEADEEDKLNNMAIFAGVETKNCSHQFKGGSVTAIFGGAEIDLRGAALSSEGATLELTAAFGGIAIRVPRDWRVVATGVPIFGGWENSTKIEGNELDIKTINIKCFAAFGGIEISN</sequence>
<proteinExistence type="predicted"/>